<sequence length="67" mass="7188">MATCPISGGFRAVRNGLSIRGIRRATYRVVTGTWVRGVCIFDHCSPSNKTDACEADSRITPSCALGQ</sequence>
<dbReference type="AlphaFoldDB" id="A0A840HR50"/>
<proteinExistence type="predicted"/>
<organism evidence="1 2">
    <name type="scientific">Rhizorhapis suberifaciens</name>
    <name type="common">corky root of lettuce</name>
    <dbReference type="NCBI Taxonomy" id="13656"/>
    <lineage>
        <taxon>Bacteria</taxon>
        <taxon>Pseudomonadati</taxon>
        <taxon>Pseudomonadota</taxon>
        <taxon>Alphaproteobacteria</taxon>
        <taxon>Sphingomonadales</taxon>
        <taxon>Sphingomonadaceae</taxon>
        <taxon>Rhizorhapis</taxon>
    </lineage>
</organism>
<accession>A0A840HR50</accession>
<reference evidence="1 2" key="1">
    <citation type="submission" date="2020-08" db="EMBL/GenBank/DDBJ databases">
        <title>Genomic Encyclopedia of Type Strains, Phase IV (KMG-IV): sequencing the most valuable type-strain genomes for metagenomic binning, comparative biology and taxonomic classification.</title>
        <authorList>
            <person name="Goeker M."/>
        </authorList>
    </citation>
    <scope>NUCLEOTIDE SEQUENCE [LARGE SCALE GENOMIC DNA]</scope>
    <source>
        <strain evidence="1 2">DSM 7465</strain>
    </source>
</reference>
<dbReference type="Proteomes" id="UP000575068">
    <property type="component" value="Unassembled WGS sequence"/>
</dbReference>
<comment type="caution">
    <text evidence="1">The sequence shown here is derived from an EMBL/GenBank/DDBJ whole genome shotgun (WGS) entry which is preliminary data.</text>
</comment>
<protein>
    <submittedName>
        <fullName evidence="1">Uncharacterized protein</fullName>
    </submittedName>
</protein>
<evidence type="ECO:0000313" key="2">
    <source>
        <dbReference type="Proteomes" id="UP000575068"/>
    </source>
</evidence>
<dbReference type="EMBL" id="JACHOV010000001">
    <property type="protein sequence ID" value="MBB4640090.1"/>
    <property type="molecule type" value="Genomic_DNA"/>
</dbReference>
<evidence type="ECO:0000313" key="1">
    <source>
        <dbReference type="EMBL" id="MBB4640090.1"/>
    </source>
</evidence>
<name>A0A840HR50_9SPHN</name>
<gene>
    <name evidence="1" type="ORF">HNQ99_000370</name>
</gene>
<keyword evidence="2" id="KW-1185">Reference proteome</keyword>